<dbReference type="InterPro" id="IPR032157">
    <property type="entry name" value="PAC4"/>
</dbReference>
<dbReference type="OrthoDB" id="5407417at2759"/>
<organism evidence="1 2">
    <name type="scientific">Lepidopterella palustris CBS 459.81</name>
    <dbReference type="NCBI Taxonomy" id="1314670"/>
    <lineage>
        <taxon>Eukaryota</taxon>
        <taxon>Fungi</taxon>
        <taxon>Dikarya</taxon>
        <taxon>Ascomycota</taxon>
        <taxon>Pezizomycotina</taxon>
        <taxon>Dothideomycetes</taxon>
        <taxon>Pleosporomycetidae</taxon>
        <taxon>Mytilinidiales</taxon>
        <taxon>Argynnaceae</taxon>
        <taxon>Lepidopterella</taxon>
    </lineage>
</organism>
<reference evidence="1 2" key="1">
    <citation type="journal article" date="2016" name="Nat. Commun.">
        <title>Ectomycorrhizal ecology is imprinted in the genome of the dominant symbiotic fungus Cenococcum geophilum.</title>
        <authorList>
            <consortium name="DOE Joint Genome Institute"/>
            <person name="Peter M."/>
            <person name="Kohler A."/>
            <person name="Ohm R.A."/>
            <person name="Kuo A."/>
            <person name="Krutzmann J."/>
            <person name="Morin E."/>
            <person name="Arend M."/>
            <person name="Barry K.W."/>
            <person name="Binder M."/>
            <person name="Choi C."/>
            <person name="Clum A."/>
            <person name="Copeland A."/>
            <person name="Grisel N."/>
            <person name="Haridas S."/>
            <person name="Kipfer T."/>
            <person name="LaButti K."/>
            <person name="Lindquist E."/>
            <person name="Lipzen A."/>
            <person name="Maire R."/>
            <person name="Meier B."/>
            <person name="Mihaltcheva S."/>
            <person name="Molinier V."/>
            <person name="Murat C."/>
            <person name="Poggeler S."/>
            <person name="Quandt C.A."/>
            <person name="Sperisen C."/>
            <person name="Tritt A."/>
            <person name="Tisserant E."/>
            <person name="Crous P.W."/>
            <person name="Henrissat B."/>
            <person name="Nehls U."/>
            <person name="Egli S."/>
            <person name="Spatafora J.W."/>
            <person name="Grigoriev I.V."/>
            <person name="Martin F.M."/>
        </authorList>
    </citation>
    <scope>NUCLEOTIDE SEQUENCE [LARGE SCALE GENOMIC DNA]</scope>
    <source>
        <strain evidence="1 2">CBS 459.81</strain>
    </source>
</reference>
<protein>
    <recommendedName>
        <fullName evidence="3">20S proteasome chaperone domain-containing protein</fullName>
    </recommendedName>
</protein>
<dbReference type="GO" id="GO:0043248">
    <property type="term" value="P:proteasome assembly"/>
    <property type="evidence" value="ECO:0007669"/>
    <property type="project" value="InterPro"/>
</dbReference>
<dbReference type="AlphaFoldDB" id="A0A8E2E2U3"/>
<keyword evidence="2" id="KW-1185">Reference proteome</keyword>
<dbReference type="Proteomes" id="UP000250266">
    <property type="component" value="Unassembled WGS sequence"/>
</dbReference>
<accession>A0A8E2E2U3</accession>
<evidence type="ECO:0000313" key="2">
    <source>
        <dbReference type="Proteomes" id="UP000250266"/>
    </source>
</evidence>
<dbReference type="Gene3D" id="3.30.230.100">
    <property type="match status" value="1"/>
</dbReference>
<dbReference type="EMBL" id="KV745238">
    <property type="protein sequence ID" value="OCK76153.1"/>
    <property type="molecule type" value="Genomic_DNA"/>
</dbReference>
<evidence type="ECO:0008006" key="3">
    <source>
        <dbReference type="Google" id="ProtNLM"/>
    </source>
</evidence>
<evidence type="ECO:0000313" key="1">
    <source>
        <dbReference type="EMBL" id="OCK76153.1"/>
    </source>
</evidence>
<sequence>MASTIRYGNGLSSGTPDPFELSFPLPHAPGSRIHLHLTNLRTSLLLFFTTTSGETASTAASLGSFVYAMPNRTNRAAPSLSTPLYTQSSTLDFATRLAKVLAKRVGKPVYVGNSISFAAAGMGGTVEEEMEAFKRCVEVVVGVLEMEAEREGRKGVDEV</sequence>
<gene>
    <name evidence="1" type="ORF">K432DRAFT_306979</name>
</gene>
<proteinExistence type="predicted"/>
<name>A0A8E2E2U3_9PEZI</name>
<dbReference type="Pfam" id="PF16093">
    <property type="entry name" value="PAC4"/>
    <property type="match status" value="1"/>
</dbReference>